<evidence type="ECO:0000313" key="1">
    <source>
        <dbReference type="EMBL" id="REJ06393.1"/>
    </source>
</evidence>
<keyword evidence="2" id="KW-1185">Reference proteome</keyword>
<dbReference type="RefSeq" id="WP_116241502.1">
    <property type="nucleotide sequence ID" value="NZ_QUAB01000035.1"/>
</dbReference>
<sequence>MTKARTKDAHDHDIDSFIASVDPATMRDAARLRAIAEARDAKDAAEARLTSAVAAARAAGDSWTMIGLALRTSKQNAFRKYGAKAQ</sequence>
<proteinExistence type="predicted"/>
<dbReference type="AlphaFoldDB" id="A0A371NW58"/>
<name>A0A371NW58_9MICO</name>
<reference evidence="1 2" key="1">
    <citation type="submission" date="2018-08" db="EMBL/GenBank/DDBJ databases">
        <title>Isolation, diversity and antifungal activity of Actinobacteria from cow dung.</title>
        <authorList>
            <person name="Ling L."/>
        </authorList>
    </citation>
    <scope>NUCLEOTIDE SEQUENCE [LARGE SCALE GENOMIC DNA]</scope>
    <source>
        <strain evidence="1 2">NEAU-LLE</strain>
    </source>
</reference>
<dbReference type="Proteomes" id="UP000262172">
    <property type="component" value="Unassembled WGS sequence"/>
</dbReference>
<gene>
    <name evidence="1" type="ORF">DY023_06335</name>
</gene>
<protein>
    <submittedName>
        <fullName evidence="1">Uncharacterized protein</fullName>
    </submittedName>
</protein>
<evidence type="ECO:0000313" key="2">
    <source>
        <dbReference type="Proteomes" id="UP000262172"/>
    </source>
</evidence>
<organism evidence="1 2">
    <name type="scientific">Microbacterium bovistercoris</name>
    <dbReference type="NCBI Taxonomy" id="2293570"/>
    <lineage>
        <taxon>Bacteria</taxon>
        <taxon>Bacillati</taxon>
        <taxon>Actinomycetota</taxon>
        <taxon>Actinomycetes</taxon>
        <taxon>Micrococcales</taxon>
        <taxon>Microbacteriaceae</taxon>
        <taxon>Microbacterium</taxon>
    </lineage>
</organism>
<comment type="caution">
    <text evidence="1">The sequence shown here is derived from an EMBL/GenBank/DDBJ whole genome shotgun (WGS) entry which is preliminary data.</text>
</comment>
<accession>A0A371NW58</accession>
<dbReference type="OrthoDB" id="3579809at2"/>
<dbReference type="EMBL" id="QUAB01000035">
    <property type="protein sequence ID" value="REJ06393.1"/>
    <property type="molecule type" value="Genomic_DNA"/>
</dbReference>